<reference evidence="1" key="1">
    <citation type="submission" date="2024-05" db="EMBL/GenBank/DDBJ databases">
        <authorList>
            <person name="Kim S."/>
            <person name="Heo J."/>
            <person name="Choi H."/>
            <person name="Choi Y."/>
            <person name="Kwon S.-W."/>
            <person name="Kim Y."/>
        </authorList>
    </citation>
    <scope>NUCLEOTIDE SEQUENCE</scope>
    <source>
        <strain evidence="1">KACC 23698</strain>
    </source>
</reference>
<name>A0AAU7JKP2_9HYPH</name>
<accession>A0AAU7JKP2</accession>
<protein>
    <submittedName>
        <fullName evidence="1">Uncharacterized protein</fullName>
    </submittedName>
</protein>
<evidence type="ECO:0000313" key="1">
    <source>
        <dbReference type="EMBL" id="XBO40509.1"/>
    </source>
</evidence>
<proteinExistence type="predicted"/>
<gene>
    <name evidence="1" type="ORF">ABEG18_07025</name>
</gene>
<organism evidence="1">
    <name type="scientific">Alsobacter sp. KACC 23698</name>
    <dbReference type="NCBI Taxonomy" id="3149229"/>
    <lineage>
        <taxon>Bacteria</taxon>
        <taxon>Pseudomonadati</taxon>
        <taxon>Pseudomonadota</taxon>
        <taxon>Alphaproteobacteria</taxon>
        <taxon>Hyphomicrobiales</taxon>
        <taxon>Alsobacteraceae</taxon>
        <taxon>Alsobacter</taxon>
    </lineage>
</organism>
<dbReference type="RefSeq" id="WP_406857370.1">
    <property type="nucleotide sequence ID" value="NZ_CP157484.1"/>
</dbReference>
<dbReference type="AlphaFoldDB" id="A0AAU7JKP2"/>
<dbReference type="EMBL" id="CP157484">
    <property type="protein sequence ID" value="XBO40509.1"/>
    <property type="molecule type" value="Genomic_DNA"/>
</dbReference>
<sequence>MLAPDHAAALVRAIYVTILKREPDAEGPACASRAVAAGATSAADLAALRALGPGSKNRLRSSGASPRSVAQAGISALMALWIRSAGRRAAGLEREAGRKSWLGSAPVRRLMTSGHDTPIWS</sequence>